<organism evidence="5 6">
    <name type="scientific">Ridgeia piscesae</name>
    <name type="common">Tubeworm</name>
    <dbReference type="NCBI Taxonomy" id="27915"/>
    <lineage>
        <taxon>Eukaryota</taxon>
        <taxon>Metazoa</taxon>
        <taxon>Spiralia</taxon>
        <taxon>Lophotrochozoa</taxon>
        <taxon>Annelida</taxon>
        <taxon>Polychaeta</taxon>
        <taxon>Sedentaria</taxon>
        <taxon>Canalipalpata</taxon>
        <taxon>Sabellida</taxon>
        <taxon>Siboglinidae</taxon>
        <taxon>Ridgeia</taxon>
    </lineage>
</organism>
<evidence type="ECO:0000256" key="1">
    <source>
        <dbReference type="ARBA" id="ARBA00022603"/>
    </source>
</evidence>
<evidence type="ECO:0000313" key="5">
    <source>
        <dbReference type="EMBL" id="KAK2172793.1"/>
    </source>
</evidence>
<name>A0AAD9NLC3_RIDPI</name>
<dbReference type="EMBL" id="JAODUO010000927">
    <property type="protein sequence ID" value="KAK2172793.1"/>
    <property type="molecule type" value="Genomic_DNA"/>
</dbReference>
<evidence type="ECO:0000313" key="6">
    <source>
        <dbReference type="Proteomes" id="UP001209878"/>
    </source>
</evidence>
<dbReference type="Gene3D" id="3.90.1410.10">
    <property type="entry name" value="set domain protein methyltransferase, domain 1"/>
    <property type="match status" value="1"/>
</dbReference>
<dbReference type="CDD" id="cd19178">
    <property type="entry name" value="SET_SETD6"/>
    <property type="match status" value="1"/>
</dbReference>
<feature type="domain" description="SET" evidence="4">
    <location>
        <begin position="34"/>
        <end position="269"/>
    </location>
</feature>
<keyword evidence="6" id="KW-1185">Reference proteome</keyword>
<protein>
    <recommendedName>
        <fullName evidence="4">SET domain-containing protein</fullName>
    </recommendedName>
</protein>
<gene>
    <name evidence="5" type="ORF">NP493_928g00041</name>
</gene>
<dbReference type="GO" id="GO:0016279">
    <property type="term" value="F:protein-lysine N-methyltransferase activity"/>
    <property type="evidence" value="ECO:0007669"/>
    <property type="project" value="InterPro"/>
</dbReference>
<proteinExistence type="predicted"/>
<dbReference type="FunFam" id="3.90.1410.10:FF:000007">
    <property type="entry name" value="Ribosomal lysine N-methyltransferase 4"/>
    <property type="match status" value="1"/>
</dbReference>
<dbReference type="InterPro" id="IPR036464">
    <property type="entry name" value="Rubisco_LSMT_subst-bd_sf"/>
</dbReference>
<keyword evidence="2" id="KW-0808">Transferase</keyword>
<dbReference type="InterPro" id="IPR001214">
    <property type="entry name" value="SET_dom"/>
</dbReference>
<dbReference type="Gene3D" id="3.90.1420.10">
    <property type="entry name" value="Rubisco LSMT, substrate-binding domain"/>
    <property type="match status" value="1"/>
</dbReference>
<dbReference type="InterPro" id="IPR044430">
    <property type="entry name" value="SETD6_SET"/>
</dbReference>
<evidence type="ECO:0000259" key="4">
    <source>
        <dbReference type="PROSITE" id="PS50280"/>
    </source>
</evidence>
<dbReference type="GO" id="GO:0032259">
    <property type="term" value="P:methylation"/>
    <property type="evidence" value="ECO:0007669"/>
    <property type="project" value="UniProtKB-KW"/>
</dbReference>
<dbReference type="PROSITE" id="PS50280">
    <property type="entry name" value="SET"/>
    <property type="match status" value="1"/>
</dbReference>
<dbReference type="GO" id="GO:0005634">
    <property type="term" value="C:nucleus"/>
    <property type="evidence" value="ECO:0007669"/>
    <property type="project" value="TreeGrafter"/>
</dbReference>
<sequence length="390" mass="43874">MEPKTSLIRGIKRTAASLTESDEVRIKTFLDWCKRECLGVSEKVKIGCDGSCAQFGMVATADISEGEHLFEIPHQLLLTPDTTAIAQLLQKEKDSIISGSGWVPLLLALMYEYTNPTSRWRPYTQLVPDFDELDLPMFWPKNQVDQYLAGTGVVKAVTKDLTSLTEEFHTIVLPFVKQHANIFPSECQSLEFYKKMVAFVMAYSFTEPCGEDVDDDVTQQVTPPVMVPMADVLNHIAKNNAHLNFGKEVLTMVAKVPIKKGEEIFNTYGELANFQLLHMYGFAEPYPNNHFDTVELAMRLVGDVITRDAAVLGLEDAEEKWAFLRKQELVCEDGAWVLGAEGILTEDETYHTLKVLAMNKNKFKEYVENDGWSETDSEKDDSTCESLTNG</sequence>
<accession>A0AAD9NLC3</accession>
<dbReference type="Pfam" id="PF00856">
    <property type="entry name" value="SET"/>
    <property type="match status" value="1"/>
</dbReference>
<dbReference type="InterPro" id="IPR050600">
    <property type="entry name" value="SETD3_SETD6_MTase"/>
</dbReference>
<evidence type="ECO:0000256" key="2">
    <source>
        <dbReference type="ARBA" id="ARBA00022679"/>
    </source>
</evidence>
<dbReference type="PANTHER" id="PTHR13271:SF34">
    <property type="entry name" value="N-LYSINE METHYLTRANSFERASE SETD6"/>
    <property type="match status" value="1"/>
</dbReference>
<comment type="caution">
    <text evidence="5">The sequence shown here is derived from an EMBL/GenBank/DDBJ whole genome shotgun (WGS) entry which is preliminary data.</text>
</comment>
<dbReference type="AlphaFoldDB" id="A0AAD9NLC3"/>
<keyword evidence="1" id="KW-0489">Methyltransferase</keyword>
<keyword evidence="3" id="KW-0949">S-adenosyl-L-methionine</keyword>
<reference evidence="5" key="1">
    <citation type="journal article" date="2023" name="Mol. Biol. Evol.">
        <title>Third-Generation Sequencing Reveals the Adaptive Role of the Epigenome in Three Deep-Sea Polychaetes.</title>
        <authorList>
            <person name="Perez M."/>
            <person name="Aroh O."/>
            <person name="Sun Y."/>
            <person name="Lan Y."/>
            <person name="Juniper S.K."/>
            <person name="Young C.R."/>
            <person name="Angers B."/>
            <person name="Qian P.Y."/>
        </authorList>
    </citation>
    <scope>NUCLEOTIDE SEQUENCE</scope>
    <source>
        <strain evidence="5">R07B-5</strain>
    </source>
</reference>
<dbReference type="PANTHER" id="PTHR13271">
    <property type="entry name" value="UNCHARACTERIZED PUTATIVE METHYLTRANSFERASE"/>
    <property type="match status" value="1"/>
</dbReference>
<dbReference type="Proteomes" id="UP001209878">
    <property type="component" value="Unassembled WGS sequence"/>
</dbReference>
<dbReference type="InterPro" id="IPR046341">
    <property type="entry name" value="SET_dom_sf"/>
</dbReference>
<evidence type="ECO:0000256" key="3">
    <source>
        <dbReference type="ARBA" id="ARBA00022691"/>
    </source>
</evidence>
<dbReference type="SUPFAM" id="SSF82199">
    <property type="entry name" value="SET domain"/>
    <property type="match status" value="1"/>
</dbReference>